<feature type="domain" description="Restriction system protein Mrr-like N-terminal" evidence="2">
    <location>
        <begin position="12"/>
        <end position="93"/>
    </location>
</feature>
<evidence type="ECO:0000313" key="4">
    <source>
        <dbReference type="Proteomes" id="UP001364211"/>
    </source>
</evidence>
<organism evidence="3 4">
    <name type="scientific">Pseudonocardia spirodelae</name>
    <dbReference type="NCBI Taxonomy" id="3133431"/>
    <lineage>
        <taxon>Bacteria</taxon>
        <taxon>Bacillati</taxon>
        <taxon>Actinomycetota</taxon>
        <taxon>Actinomycetes</taxon>
        <taxon>Pseudonocardiales</taxon>
        <taxon>Pseudonocardiaceae</taxon>
        <taxon>Pseudonocardia</taxon>
    </lineage>
</organism>
<evidence type="ECO:0000259" key="2">
    <source>
        <dbReference type="Pfam" id="PF14338"/>
    </source>
</evidence>
<sequence length="300" mass="32783">MALTSRHVLRSRILKVLLENQGRALTRKQVLDRLRSQHDTSWTEEDVTPPPSRPFETKWENNASFERANMVREGLLEAGGDGHWVLTASGAAHARKLAEQLTLIGDLAVDNRGYAELRAGQLLLDVSDQDDGKQPEAVSTPAPAAELEQISEVPFEAVAAAVPLENSQTFDYAIAAKEAASGIKEEAKLVERFAAHLEGKGHEIGRFKICPPGDDVTLYTDLFDVTANRLYEAKGTSDRVAVRMAIGQLLDYSRHINPTPKLAVLIPRTPTEDLLNLLSICGIECVYEADEGGFTEVSGA</sequence>
<name>A0ABU8T954_9PSEU</name>
<dbReference type="Pfam" id="PF14338">
    <property type="entry name" value="Mrr_N"/>
    <property type="match status" value="1"/>
</dbReference>
<reference evidence="3 4" key="1">
    <citation type="submission" date="2024-03" db="EMBL/GenBank/DDBJ databases">
        <title>Draft genome sequence of Pseudonocardia sp. DW16-2.</title>
        <authorList>
            <person name="Duangmal K."/>
        </authorList>
    </citation>
    <scope>NUCLEOTIDE SEQUENCE [LARGE SCALE GENOMIC DNA]</scope>
    <source>
        <strain evidence="3 4">DW16-2</strain>
    </source>
</reference>
<dbReference type="RefSeq" id="WP_340291653.1">
    <property type="nucleotide sequence ID" value="NZ_JBBJUP010000012.1"/>
</dbReference>
<proteinExistence type="predicted"/>
<keyword evidence="4" id="KW-1185">Reference proteome</keyword>
<evidence type="ECO:0000313" key="3">
    <source>
        <dbReference type="EMBL" id="MEJ8280479.1"/>
    </source>
</evidence>
<gene>
    <name evidence="3" type="ORF">WJX68_16165</name>
</gene>
<protein>
    <submittedName>
        <fullName evidence="3">Winged helix-turn-helix domain-containing protein</fullName>
    </submittedName>
</protein>
<comment type="caution">
    <text evidence="3">The sequence shown here is derived from an EMBL/GenBank/DDBJ whole genome shotgun (WGS) entry which is preliminary data.</text>
</comment>
<dbReference type="Proteomes" id="UP001364211">
    <property type="component" value="Unassembled WGS sequence"/>
</dbReference>
<feature type="region of interest" description="Disordered" evidence="1">
    <location>
        <begin position="36"/>
        <end position="56"/>
    </location>
</feature>
<evidence type="ECO:0000256" key="1">
    <source>
        <dbReference type="SAM" id="MobiDB-lite"/>
    </source>
</evidence>
<dbReference type="EMBL" id="JBBJUP010000012">
    <property type="protein sequence ID" value="MEJ8280479.1"/>
    <property type="molecule type" value="Genomic_DNA"/>
</dbReference>
<dbReference type="InterPro" id="IPR025745">
    <property type="entry name" value="Mrr-like_N_dom"/>
</dbReference>
<accession>A0ABU8T954</accession>